<dbReference type="InterPro" id="IPR006439">
    <property type="entry name" value="HAD-SF_hydro_IA"/>
</dbReference>
<name>A0A4V0YQT1_9BACT</name>
<evidence type="ECO:0000313" key="5">
    <source>
        <dbReference type="EMBL" id="QAZ67382.1"/>
    </source>
</evidence>
<gene>
    <name evidence="5" type="ORF">C3Y92_09160</name>
</gene>
<evidence type="ECO:0000256" key="2">
    <source>
        <dbReference type="ARBA" id="ARBA00004818"/>
    </source>
</evidence>
<sequence>MPMLYFDFDGVVADSVPAMYSIYSEFLFFYGVKPQPGEFERLNGPSLKEIVACLKHAHGLPGNAGELLARYEALRRDAYAERIKPFPDVPRVLDSLAAAGQTLHLVTASEPGPVGDFLARWRLAGYFREVVCGNAVARAKPAPDLYQLAMERSGDVPAAGLAIEDSVNGVRSAASAGLRVLGVHAQTTVRAALNEAGAWRTAACLGAALPTLGAW</sequence>
<dbReference type="RefSeq" id="WP_129351911.1">
    <property type="nucleotide sequence ID" value="NZ_CP026538.1"/>
</dbReference>
<evidence type="ECO:0000256" key="1">
    <source>
        <dbReference type="ARBA" id="ARBA00000830"/>
    </source>
</evidence>
<accession>A0A4V0YQT1</accession>
<dbReference type="Gene3D" id="1.10.150.240">
    <property type="entry name" value="Putative phosphatase, domain 2"/>
    <property type="match status" value="1"/>
</dbReference>
<dbReference type="AlphaFoldDB" id="A0A4V0YQT1"/>
<dbReference type="PANTHER" id="PTHR43434:SF1">
    <property type="entry name" value="PHOSPHOGLYCOLATE PHOSPHATASE"/>
    <property type="match status" value="1"/>
</dbReference>
<comment type="pathway">
    <text evidence="2">Organic acid metabolism; glycolate biosynthesis; glycolate from 2-phosphoglycolate: step 1/1.</text>
</comment>
<dbReference type="Proteomes" id="UP000293296">
    <property type="component" value="Chromosome"/>
</dbReference>
<evidence type="ECO:0000256" key="3">
    <source>
        <dbReference type="ARBA" id="ARBA00006171"/>
    </source>
</evidence>
<dbReference type="PANTHER" id="PTHR43434">
    <property type="entry name" value="PHOSPHOGLYCOLATE PHOSPHATASE"/>
    <property type="match status" value="1"/>
</dbReference>
<evidence type="ECO:0000313" key="6">
    <source>
        <dbReference type="Proteomes" id="UP000293296"/>
    </source>
</evidence>
<dbReference type="KEGG" id="dcb:C3Y92_09160"/>
<proteinExistence type="inferred from homology"/>
<organism evidence="5 6">
    <name type="scientific">Solidesulfovibrio carbinolicus</name>
    <dbReference type="NCBI Taxonomy" id="296842"/>
    <lineage>
        <taxon>Bacteria</taxon>
        <taxon>Pseudomonadati</taxon>
        <taxon>Thermodesulfobacteriota</taxon>
        <taxon>Desulfovibrionia</taxon>
        <taxon>Desulfovibrionales</taxon>
        <taxon>Desulfovibrionaceae</taxon>
        <taxon>Solidesulfovibrio</taxon>
    </lineage>
</organism>
<keyword evidence="6" id="KW-1185">Reference proteome</keyword>
<dbReference type="InterPro" id="IPR036412">
    <property type="entry name" value="HAD-like_sf"/>
</dbReference>
<dbReference type="GO" id="GO:0006281">
    <property type="term" value="P:DNA repair"/>
    <property type="evidence" value="ECO:0007669"/>
    <property type="project" value="TreeGrafter"/>
</dbReference>
<dbReference type="SFLD" id="SFLDG01129">
    <property type="entry name" value="C1.5:_HAD__Beta-PGM__Phosphata"/>
    <property type="match status" value="1"/>
</dbReference>
<comment type="catalytic activity">
    <reaction evidence="1">
        <text>2-phosphoglycolate + H2O = glycolate + phosphate</text>
        <dbReference type="Rhea" id="RHEA:14369"/>
        <dbReference type="ChEBI" id="CHEBI:15377"/>
        <dbReference type="ChEBI" id="CHEBI:29805"/>
        <dbReference type="ChEBI" id="CHEBI:43474"/>
        <dbReference type="ChEBI" id="CHEBI:58033"/>
        <dbReference type="EC" id="3.1.3.18"/>
    </reaction>
</comment>
<dbReference type="Pfam" id="PF13419">
    <property type="entry name" value="HAD_2"/>
    <property type="match status" value="1"/>
</dbReference>
<dbReference type="EMBL" id="CP026538">
    <property type="protein sequence ID" value="QAZ67382.1"/>
    <property type="molecule type" value="Genomic_DNA"/>
</dbReference>
<reference evidence="5 6" key="1">
    <citation type="submission" date="2018-02" db="EMBL/GenBank/DDBJ databases">
        <title>Genome sequence of Desulfovibrio carbinolicus DSM 3852.</title>
        <authorList>
            <person name="Wilbanks E."/>
            <person name="Skennerton C.T."/>
            <person name="Orphan V.J."/>
        </authorList>
    </citation>
    <scope>NUCLEOTIDE SEQUENCE [LARGE SCALE GENOMIC DNA]</scope>
    <source>
        <strain evidence="5 6">DSM 3852</strain>
    </source>
</reference>
<dbReference type="InterPro" id="IPR050155">
    <property type="entry name" value="HAD-like_hydrolase_sf"/>
</dbReference>
<dbReference type="InterPro" id="IPR023214">
    <property type="entry name" value="HAD_sf"/>
</dbReference>
<dbReference type="NCBIfam" id="TIGR01509">
    <property type="entry name" value="HAD-SF-IA-v3"/>
    <property type="match status" value="1"/>
</dbReference>
<dbReference type="OrthoDB" id="9778019at2"/>
<dbReference type="SUPFAM" id="SSF56784">
    <property type="entry name" value="HAD-like"/>
    <property type="match status" value="1"/>
</dbReference>
<evidence type="ECO:0000256" key="4">
    <source>
        <dbReference type="ARBA" id="ARBA00013078"/>
    </source>
</evidence>
<dbReference type="SFLD" id="SFLDS00003">
    <property type="entry name" value="Haloacid_Dehalogenase"/>
    <property type="match status" value="1"/>
</dbReference>
<dbReference type="InterPro" id="IPR041492">
    <property type="entry name" value="HAD_2"/>
</dbReference>
<dbReference type="EC" id="3.1.3.18" evidence="4"/>
<dbReference type="Gene3D" id="3.40.50.1000">
    <property type="entry name" value="HAD superfamily/HAD-like"/>
    <property type="match status" value="1"/>
</dbReference>
<dbReference type="GO" id="GO:0008967">
    <property type="term" value="F:phosphoglycolate phosphatase activity"/>
    <property type="evidence" value="ECO:0007669"/>
    <property type="project" value="UniProtKB-EC"/>
</dbReference>
<protein>
    <recommendedName>
        <fullName evidence="4">phosphoglycolate phosphatase</fullName>
        <ecNumber evidence="4">3.1.3.18</ecNumber>
    </recommendedName>
</protein>
<dbReference type="InterPro" id="IPR023198">
    <property type="entry name" value="PGP-like_dom2"/>
</dbReference>
<comment type="similarity">
    <text evidence="3">Belongs to the HAD-like hydrolase superfamily. CbbY/CbbZ/Gph/YieH family.</text>
</comment>